<dbReference type="AlphaFoldDB" id="A0A8X6U946"/>
<protein>
    <recommendedName>
        <fullName evidence="4">CCHC-type domain-containing protein</fullName>
    </recommendedName>
</protein>
<feature type="region of interest" description="Disordered" evidence="1">
    <location>
        <begin position="21"/>
        <end position="70"/>
    </location>
</feature>
<keyword evidence="3" id="KW-1185">Reference proteome</keyword>
<evidence type="ECO:0008006" key="4">
    <source>
        <dbReference type="Google" id="ProtNLM"/>
    </source>
</evidence>
<comment type="caution">
    <text evidence="2">The sequence shown here is derived from an EMBL/GenBank/DDBJ whole genome shotgun (WGS) entry which is preliminary data.</text>
</comment>
<evidence type="ECO:0000313" key="2">
    <source>
        <dbReference type="EMBL" id="GFT94070.1"/>
    </source>
</evidence>
<accession>A0A8X6U946</accession>
<organism evidence="2 3">
    <name type="scientific">Nephila pilipes</name>
    <name type="common">Giant wood spider</name>
    <name type="synonym">Nephila maculata</name>
    <dbReference type="NCBI Taxonomy" id="299642"/>
    <lineage>
        <taxon>Eukaryota</taxon>
        <taxon>Metazoa</taxon>
        <taxon>Ecdysozoa</taxon>
        <taxon>Arthropoda</taxon>
        <taxon>Chelicerata</taxon>
        <taxon>Arachnida</taxon>
        <taxon>Araneae</taxon>
        <taxon>Araneomorphae</taxon>
        <taxon>Entelegynae</taxon>
        <taxon>Araneoidea</taxon>
        <taxon>Nephilidae</taxon>
        <taxon>Nephila</taxon>
    </lineage>
</organism>
<proteinExistence type="predicted"/>
<dbReference type="Proteomes" id="UP000887013">
    <property type="component" value="Unassembled WGS sequence"/>
</dbReference>
<reference evidence="2" key="1">
    <citation type="submission" date="2020-08" db="EMBL/GenBank/DDBJ databases">
        <title>Multicomponent nature underlies the extraordinary mechanical properties of spider dragline silk.</title>
        <authorList>
            <person name="Kono N."/>
            <person name="Nakamura H."/>
            <person name="Mori M."/>
            <person name="Yoshida Y."/>
            <person name="Ohtoshi R."/>
            <person name="Malay A.D."/>
            <person name="Moran D.A.P."/>
            <person name="Tomita M."/>
            <person name="Numata K."/>
            <person name="Arakawa K."/>
        </authorList>
    </citation>
    <scope>NUCLEOTIDE SEQUENCE</scope>
</reference>
<evidence type="ECO:0000256" key="1">
    <source>
        <dbReference type="SAM" id="MobiDB-lite"/>
    </source>
</evidence>
<feature type="compositionally biased region" description="Basic and acidic residues" evidence="1">
    <location>
        <begin position="34"/>
        <end position="47"/>
    </location>
</feature>
<name>A0A8X6U946_NEPPI</name>
<dbReference type="EMBL" id="BMAW01121462">
    <property type="protein sequence ID" value="GFT94070.1"/>
    <property type="molecule type" value="Genomic_DNA"/>
</dbReference>
<gene>
    <name evidence="2" type="primary">AVEN_77399_1</name>
    <name evidence="2" type="ORF">NPIL_51701</name>
</gene>
<evidence type="ECO:0000313" key="3">
    <source>
        <dbReference type="Proteomes" id="UP000887013"/>
    </source>
</evidence>
<sequence>MGRIEPAIGINREFGCYENARHEEKKNSVTSNKPDFRSKFSTSEKRFKSTTTSKESNNEKTRRNVLSKNMNLKQQRRSIQCYECGTPGYIQSKYPSCSISKGEGKASVNSVNLLILKSLTSPSSLFTLKICGVEAAV</sequence>